<evidence type="ECO:0000256" key="1">
    <source>
        <dbReference type="SAM" id="SignalP"/>
    </source>
</evidence>
<dbReference type="RefSeq" id="WP_012112023.1">
    <property type="nucleotide sequence ID" value="NC_009719.1"/>
</dbReference>
<dbReference type="Pfam" id="PF06776">
    <property type="entry name" value="IalB"/>
    <property type="match status" value="1"/>
</dbReference>
<dbReference type="HOGENOM" id="CLU_096085_0_0_5"/>
<organism evidence="2 3">
    <name type="scientific">Parvibaculum lavamentivorans (strain DS-1 / DSM 13023 / NCIMB 13966)</name>
    <dbReference type="NCBI Taxonomy" id="402881"/>
    <lineage>
        <taxon>Bacteria</taxon>
        <taxon>Pseudomonadati</taxon>
        <taxon>Pseudomonadota</taxon>
        <taxon>Alphaproteobacteria</taxon>
        <taxon>Hyphomicrobiales</taxon>
        <taxon>Parvibaculaceae</taxon>
        <taxon>Parvibaculum</taxon>
    </lineage>
</organism>
<dbReference type="eggNOG" id="COG5342">
    <property type="taxonomic scope" value="Bacteria"/>
</dbReference>
<dbReference type="Gene3D" id="2.60.40.1880">
    <property type="entry name" value="Invasion associated locus B (IalB) protein"/>
    <property type="match status" value="1"/>
</dbReference>
<accession>A7HXR8</accession>
<feature type="chain" id="PRO_5002710597" evidence="1">
    <location>
        <begin position="26"/>
        <end position="185"/>
    </location>
</feature>
<name>A7HXR8_PARL1</name>
<dbReference type="STRING" id="402881.Plav_3094"/>
<sequence>MSIRRLITGVAAALMSVAGLIPANAQGAAGAEKSDAKIETFGTWSTRCEKNEAGAEHCHAFVDIRIGEEKQRIAYLGIGYGPRDGNEDGKQDMFMFAITPLGTFLPAGIGWSIDGAEPFGQHFMYCLPGGCQTEILLDDARLKALKGGKEMVMSFRIVGQGDAKVPVKLDGISKAIAAVPVPKKS</sequence>
<dbReference type="EMBL" id="CP000774">
    <property type="protein sequence ID" value="ABS64701.1"/>
    <property type="molecule type" value="Genomic_DNA"/>
</dbReference>
<feature type="signal peptide" evidence="1">
    <location>
        <begin position="1"/>
        <end position="25"/>
    </location>
</feature>
<keyword evidence="1" id="KW-0732">Signal</keyword>
<dbReference type="InterPro" id="IPR038696">
    <property type="entry name" value="IalB_sf"/>
</dbReference>
<dbReference type="InterPro" id="IPR010642">
    <property type="entry name" value="Invasion_prot_B"/>
</dbReference>
<dbReference type="AlphaFoldDB" id="A7HXR8"/>
<dbReference type="KEGG" id="pla:Plav_3094"/>
<gene>
    <name evidence="2" type="ordered locus">Plav_3094</name>
</gene>
<dbReference type="Proteomes" id="UP000006377">
    <property type="component" value="Chromosome"/>
</dbReference>
<evidence type="ECO:0000313" key="2">
    <source>
        <dbReference type="EMBL" id="ABS64701.1"/>
    </source>
</evidence>
<proteinExistence type="predicted"/>
<keyword evidence="3" id="KW-1185">Reference proteome</keyword>
<reference evidence="2 3" key="1">
    <citation type="journal article" date="2011" name="Stand. Genomic Sci.">
        <title>Complete genome sequence of Parvibaculum lavamentivorans type strain (DS-1(T)).</title>
        <authorList>
            <person name="Schleheck D."/>
            <person name="Weiss M."/>
            <person name="Pitluck S."/>
            <person name="Bruce D."/>
            <person name="Land M.L."/>
            <person name="Han S."/>
            <person name="Saunders E."/>
            <person name="Tapia R."/>
            <person name="Detter C."/>
            <person name="Brettin T."/>
            <person name="Han J."/>
            <person name="Woyke T."/>
            <person name="Goodwin L."/>
            <person name="Pennacchio L."/>
            <person name="Nolan M."/>
            <person name="Cook A.M."/>
            <person name="Kjelleberg S."/>
            <person name="Thomas T."/>
        </authorList>
    </citation>
    <scope>NUCLEOTIDE SEQUENCE [LARGE SCALE GENOMIC DNA]</scope>
    <source>
        <strain evidence="3">DS-1 / DSM 13023 / NCIMB 13966</strain>
    </source>
</reference>
<evidence type="ECO:0000313" key="3">
    <source>
        <dbReference type="Proteomes" id="UP000006377"/>
    </source>
</evidence>
<protein>
    <submittedName>
        <fullName evidence="2">Invasion associated locus B family protein</fullName>
    </submittedName>
</protein>
<dbReference type="OrthoDB" id="8454302at2"/>